<sequence length="228" mass="26481">MKKIFAACFLAMAFLINAQTTANRFFYELTYKPGKESDSIHKTMTILDVVKDKSIYQDYLMVSQDSLLKAEVEQMMKSGAFKDLSKTIKQPKFAYKVTKTYPNMEITYTENILQDKVSYQEQLKLDWKVNPEKAQIGEYKAQKATTSFGGREWTAWFSTDIPFQDGPYKFHGLPGLIVKVEDSEKHYSWELKGNKKEANYEEESYSEKMMKQFYGSKGNGLKCEQRTL</sequence>
<evidence type="ECO:0000313" key="2">
    <source>
        <dbReference type="EMBL" id="WOC52007.1"/>
    </source>
</evidence>
<dbReference type="RefSeq" id="WP_327983624.1">
    <property type="nucleotide sequence ID" value="NZ_CP136426.1"/>
</dbReference>
<feature type="chain" id="PRO_5044006541" evidence="1">
    <location>
        <begin position="19"/>
        <end position="228"/>
    </location>
</feature>
<dbReference type="InterPro" id="IPR005901">
    <property type="entry name" value="GLPGLI"/>
</dbReference>
<evidence type="ECO:0000256" key="1">
    <source>
        <dbReference type="SAM" id="SignalP"/>
    </source>
</evidence>
<accession>A0AAU0F1F2</accession>
<dbReference type="KEGG" id="bpor:BPO_1360"/>
<keyword evidence="3" id="KW-1185">Reference proteome</keyword>
<dbReference type="NCBIfam" id="TIGR01200">
    <property type="entry name" value="GLPGLI"/>
    <property type="match status" value="1"/>
</dbReference>
<organism evidence="2 3">
    <name type="scientific">Bergeyella porcorum</name>
    <dbReference type="NCBI Taxonomy" id="1735111"/>
    <lineage>
        <taxon>Bacteria</taxon>
        <taxon>Pseudomonadati</taxon>
        <taxon>Bacteroidota</taxon>
        <taxon>Flavobacteriia</taxon>
        <taxon>Flavobacteriales</taxon>
        <taxon>Weeksellaceae</taxon>
        <taxon>Bergeyella</taxon>
    </lineage>
</organism>
<keyword evidence="1" id="KW-0732">Signal</keyword>
<dbReference type="Pfam" id="PF09697">
    <property type="entry name" value="Porph_ging"/>
    <property type="match status" value="1"/>
</dbReference>
<dbReference type="AlphaFoldDB" id="A0AAU0F1F2"/>
<gene>
    <name evidence="2" type="ORF">BPO_1360</name>
</gene>
<proteinExistence type="predicted"/>
<dbReference type="EMBL" id="CP136426">
    <property type="protein sequence ID" value="WOC52007.1"/>
    <property type="molecule type" value="Genomic_DNA"/>
</dbReference>
<reference evidence="2" key="1">
    <citation type="submission" date="2023-10" db="EMBL/GenBank/DDBJ databases">
        <title>Characterization and whole genome sequencing of a novel strain of Bergeyella porcorum QD2021 isolated from pig.</title>
        <authorList>
            <person name="Liu G."/>
            <person name="Chen C."/>
            <person name="Han X."/>
        </authorList>
    </citation>
    <scope>NUCLEOTIDE SEQUENCE</scope>
    <source>
        <strain evidence="2">QD2021</strain>
    </source>
</reference>
<name>A0AAU0F1F2_9FLAO</name>
<feature type="signal peptide" evidence="1">
    <location>
        <begin position="1"/>
        <end position="18"/>
    </location>
</feature>
<evidence type="ECO:0000313" key="3">
    <source>
        <dbReference type="Proteomes" id="UP001432059"/>
    </source>
</evidence>
<protein>
    <submittedName>
        <fullName evidence="2">GLPGLI family protein</fullName>
    </submittedName>
</protein>
<dbReference type="Proteomes" id="UP001432059">
    <property type="component" value="Chromosome"/>
</dbReference>